<evidence type="ECO:0000313" key="3">
    <source>
        <dbReference type="EMBL" id="BAY59141.1"/>
    </source>
</evidence>
<dbReference type="EMBL" id="AP018204">
    <property type="protein sequence ID" value="BAY59141.1"/>
    <property type="molecule type" value="Genomic_DNA"/>
</dbReference>
<dbReference type="InterPro" id="IPR038670">
    <property type="entry name" value="HslJ-like_sf"/>
</dbReference>
<feature type="domain" description="DUF306" evidence="2">
    <location>
        <begin position="165"/>
        <end position="270"/>
    </location>
</feature>
<dbReference type="PANTHER" id="PTHR35535">
    <property type="entry name" value="HEAT SHOCK PROTEIN HSLJ"/>
    <property type="match status" value="1"/>
</dbReference>
<evidence type="ECO:0000313" key="4">
    <source>
        <dbReference type="Proteomes" id="UP000217895"/>
    </source>
</evidence>
<dbReference type="PANTHER" id="PTHR35535:SF1">
    <property type="entry name" value="HEAT SHOCK PROTEIN HSLJ"/>
    <property type="match status" value="1"/>
</dbReference>
<organism evidence="3 4">
    <name type="scientific">Leptolyngbya boryana NIES-2135</name>
    <dbReference type="NCBI Taxonomy" id="1973484"/>
    <lineage>
        <taxon>Bacteria</taxon>
        <taxon>Bacillati</taxon>
        <taxon>Cyanobacteriota</taxon>
        <taxon>Cyanophyceae</taxon>
        <taxon>Leptolyngbyales</taxon>
        <taxon>Leptolyngbyaceae</taxon>
        <taxon>Leptolyngbya group</taxon>
        <taxon>Leptolyngbya</taxon>
    </lineage>
</organism>
<dbReference type="Pfam" id="PF03724">
    <property type="entry name" value="META"/>
    <property type="match status" value="2"/>
</dbReference>
<protein>
    <recommendedName>
        <fullName evidence="2">DUF306 domain-containing protein</fullName>
    </recommendedName>
</protein>
<feature type="signal peptide" evidence="1">
    <location>
        <begin position="1"/>
        <end position="27"/>
    </location>
</feature>
<reference evidence="3 4" key="1">
    <citation type="submission" date="2017-06" db="EMBL/GenBank/DDBJ databases">
        <title>Genome sequencing of cyanobaciteial culture collection at National Institute for Environmental Studies (NIES).</title>
        <authorList>
            <person name="Hirose Y."/>
            <person name="Shimura Y."/>
            <person name="Fujisawa T."/>
            <person name="Nakamura Y."/>
            <person name="Kawachi M."/>
        </authorList>
    </citation>
    <scope>NUCLEOTIDE SEQUENCE [LARGE SCALE GENOMIC DNA]</scope>
    <source>
        <strain evidence="3 4">NIES-2135</strain>
        <plasmid evidence="4">Plasmid Plasmid1 dna</plasmid>
    </source>
</reference>
<geneLocation type="plasmid" evidence="3">
    <name>plasmid1</name>
</geneLocation>
<dbReference type="AlphaFoldDB" id="A0A1Z4JQU8"/>
<dbReference type="Proteomes" id="UP000217895">
    <property type="component" value="Plasmid Plasmid1 dna"/>
</dbReference>
<dbReference type="Gene3D" id="2.40.128.270">
    <property type="match status" value="2"/>
</dbReference>
<evidence type="ECO:0000259" key="2">
    <source>
        <dbReference type="Pfam" id="PF03724"/>
    </source>
</evidence>
<feature type="domain" description="DUF306" evidence="2">
    <location>
        <begin position="48"/>
        <end position="160"/>
    </location>
</feature>
<name>A0A1Z4JQU8_LEPBY</name>
<keyword evidence="4" id="KW-1185">Reference proteome</keyword>
<feature type="chain" id="PRO_5011121427" description="DUF306 domain-containing protein" evidence="1">
    <location>
        <begin position="28"/>
        <end position="280"/>
    </location>
</feature>
<gene>
    <name evidence="3" type="ORF">NIES2135_60180</name>
</gene>
<dbReference type="InterPro" id="IPR053147">
    <property type="entry name" value="Hsp_HslJ-like"/>
</dbReference>
<keyword evidence="3" id="KW-0614">Plasmid</keyword>
<proteinExistence type="predicted"/>
<accession>A0A1Z4JQU8</accession>
<keyword evidence="1" id="KW-0732">Signal</keyword>
<sequence length="280" mass="30961">MFQRFSIKNIASVVAGSIVLTTFCGFAAQSLPTLTTQLINPIGQSVPFEGITWQLSEWRRSNGDRISLLPKNPITIRLDGRRLGGSSGCNSYAADYQVQNGQLRVIGDFVSTMIGCSLEVGVRENEFRTILKSPRLSIRSAKNRLTMNYSSAQGSGVLVFTPVQSKLQNTSWQLRSISTLAPNSVRSQHPITLQFTADSVRGFSGCNRYNATYQEPANQLKIEAIASTKKGCAIPQMQLEQNYLSSLATVQRYELGSNDNLQLFFANRTELGVMTFARQK</sequence>
<dbReference type="InterPro" id="IPR005184">
    <property type="entry name" value="DUF306_Meta_HslJ"/>
</dbReference>
<evidence type="ECO:0000256" key="1">
    <source>
        <dbReference type="SAM" id="SignalP"/>
    </source>
</evidence>